<organism evidence="11 12">
    <name type="scientific">Lingula anatina</name>
    <name type="common">Brachiopod</name>
    <name type="synonym">Lingula unguis</name>
    <dbReference type="NCBI Taxonomy" id="7574"/>
    <lineage>
        <taxon>Eukaryota</taxon>
        <taxon>Metazoa</taxon>
        <taxon>Spiralia</taxon>
        <taxon>Lophotrochozoa</taxon>
        <taxon>Brachiopoda</taxon>
        <taxon>Linguliformea</taxon>
        <taxon>Lingulata</taxon>
        <taxon>Lingulida</taxon>
        <taxon>Linguloidea</taxon>
        <taxon>Lingulidae</taxon>
        <taxon>Lingula</taxon>
    </lineage>
</organism>
<comment type="similarity">
    <text evidence="2 7">Belongs to the proteasome subunit S2 family.</text>
</comment>
<dbReference type="InterPro" id="IPR016024">
    <property type="entry name" value="ARM-type_fold"/>
</dbReference>
<evidence type="ECO:0000256" key="2">
    <source>
        <dbReference type="ARBA" id="ARBA00005460"/>
    </source>
</evidence>
<dbReference type="PANTHER" id="PTHR10943:SF1">
    <property type="entry name" value="26S PROTEASOME NON-ATPASE REGULATORY SUBUNIT 2"/>
    <property type="match status" value="1"/>
</dbReference>
<dbReference type="InterPro" id="IPR011989">
    <property type="entry name" value="ARM-like"/>
</dbReference>
<dbReference type="RefSeq" id="XP_013397030.1">
    <property type="nucleotide sequence ID" value="XM_013541576.1"/>
</dbReference>
<dbReference type="GO" id="GO:0005634">
    <property type="term" value="C:nucleus"/>
    <property type="evidence" value="ECO:0007669"/>
    <property type="project" value="TreeGrafter"/>
</dbReference>
<evidence type="ECO:0000259" key="9">
    <source>
        <dbReference type="Pfam" id="PF17781"/>
    </source>
</evidence>
<evidence type="ECO:0000313" key="12">
    <source>
        <dbReference type="RefSeq" id="XP_013397030.1"/>
    </source>
</evidence>
<dbReference type="KEGG" id="lak:106163869"/>
<dbReference type="GO" id="GO:0034515">
    <property type="term" value="C:proteasome storage granule"/>
    <property type="evidence" value="ECO:0007669"/>
    <property type="project" value="TreeGrafter"/>
</dbReference>
<dbReference type="Pfam" id="PF01851">
    <property type="entry name" value="PC_rep"/>
    <property type="match status" value="3"/>
</dbReference>
<gene>
    <name evidence="12" type="primary">LOC106163869</name>
</gene>
<keyword evidence="11" id="KW-1185">Reference proteome</keyword>
<dbReference type="STRING" id="7574.A0A1S3IFI7"/>
<keyword evidence="5 7" id="KW-0647">Proteasome</keyword>
<dbReference type="OrthoDB" id="10252509at2759"/>
<dbReference type="GO" id="GO:0030234">
    <property type="term" value="F:enzyme regulator activity"/>
    <property type="evidence" value="ECO:0007669"/>
    <property type="project" value="UniProtKB-UniRule"/>
</dbReference>
<feature type="region of interest" description="Disordered" evidence="8">
    <location>
        <begin position="605"/>
        <end position="640"/>
    </location>
</feature>
<protein>
    <recommendedName>
        <fullName evidence="3 7">26S proteasome non-ATPase regulatory subunit 2</fullName>
    </recommendedName>
</protein>
<keyword evidence="4" id="KW-0677">Repeat</keyword>
<dbReference type="InterPro" id="IPR040892">
    <property type="entry name" value="RPN1_N"/>
</dbReference>
<comment type="function">
    <text evidence="1">Binds to the intracellular domain of tumor necrosis factor type 1 receptor. The binding domain of TRAP1 and TRAP2 resides outside the death domain of TNFR1.</text>
</comment>
<dbReference type="GeneID" id="106163869"/>
<sequence length="908" mass="101127">MADTKEKQDTEKETQKEKKTEEENEPELSEEDRQLQDELNMLVERLQEPNQKLYKPALESMRTLIRASTTSMTSVPKPLKFLRPHYDTLKQVYEKIKDTKTKAFCADIISVLGMTMGEGRDCLKFRMLGSHEEVGAWGHEYVRHLSGEVAQEWQDTPEKETKKREELLKLAKQIVPYSMHHNAEAEACDLLMEIERLDLLEDYVDENAFPRVCLYLNSCVPYVPDPENTILLKTTLTIFRKFNRYPEALRCAMELNDTNLVKEIFLSCKDSMIQKQLAYMLGRQQIFLELDDEMDDYDDLVEIMSNAHLNNNFLALARELDIMEPKVPEDIYKSHLEPNRTIGPSNVDSARQNLAASFVNGFVNAAFGQDKLLMEDGSKWIYKNKEHGMLSATATLGLILLWDVDGGLTQIDKYLYSSEDYVKSGALLACGIVNSGVRNECDPALALLSDYVLHSNNIMRIGSIVGLGLAYSGSNREDVISLLLPVMGDSKSNMEVVGMAALSCGMIAVGSCNGDVTSTILQTLMEKSELELKDPYARFLVLGLALTYLGKQESADAVLAALEVMAEPIKSLATIMVDICAFAGTGNVLKVQHLLHICSEHYEEKDEKDKDKKDDKKKKEDKKEEKKEEEKTEDKKEEKKDNLVDLAAHQGVAVLGIALIAMGEDIGAEMTLRTFGSLLRYGEPAIRRAVPLALALVSASNPKLQILDTLSKFSHDSDPEVSYNAILAMGIVGAGTNNARLAAMLRQLAVYHGKDPNNLFMVRIAQGLTHMGKGTLTTCPYHSDRTLLSPVAVAGLMAVLVACLDVKTIILGKSHYVLFNLVPAIQPRMLVTFDEELRPLPVPVRVGQAVDVVGQAGKPKTITGFQTHTTPVLLAYGERAELATEEYLSLTPVMEGFVILKKNPDYEA</sequence>
<dbReference type="InterPro" id="IPR041433">
    <property type="entry name" value="RPN1_C"/>
</dbReference>
<feature type="compositionally biased region" description="Basic and acidic residues" evidence="8">
    <location>
        <begin position="1"/>
        <end position="21"/>
    </location>
</feature>
<dbReference type="Gene3D" id="1.25.10.10">
    <property type="entry name" value="Leucine-rich Repeat Variant"/>
    <property type="match status" value="1"/>
</dbReference>
<dbReference type="GO" id="GO:0042176">
    <property type="term" value="P:regulation of protein catabolic process"/>
    <property type="evidence" value="ECO:0007669"/>
    <property type="project" value="InterPro"/>
</dbReference>
<dbReference type="InterPro" id="IPR016643">
    <property type="entry name" value="26S_Psome_Rpn1"/>
</dbReference>
<evidence type="ECO:0000256" key="7">
    <source>
        <dbReference type="PIRNR" id="PIRNR015965"/>
    </source>
</evidence>
<evidence type="ECO:0000256" key="5">
    <source>
        <dbReference type="ARBA" id="ARBA00022942"/>
    </source>
</evidence>
<dbReference type="AlphaFoldDB" id="A0A1S3IFI7"/>
<feature type="domain" description="26S proteasome non-ATPase regulatory subunit RPN1 C-terminal" evidence="10">
    <location>
        <begin position="853"/>
        <end position="906"/>
    </location>
</feature>
<dbReference type="Pfam" id="PF18051">
    <property type="entry name" value="RPN1_C"/>
    <property type="match status" value="1"/>
</dbReference>
<dbReference type="Pfam" id="PF17781">
    <property type="entry name" value="RPN1_RPN2_N"/>
    <property type="match status" value="1"/>
</dbReference>
<evidence type="ECO:0000259" key="10">
    <source>
        <dbReference type="Pfam" id="PF18051"/>
    </source>
</evidence>
<dbReference type="SUPFAM" id="SSF48371">
    <property type="entry name" value="ARM repeat"/>
    <property type="match status" value="1"/>
</dbReference>
<dbReference type="InParanoid" id="A0A1S3IFI7"/>
<proteinExistence type="inferred from homology"/>
<feature type="region of interest" description="Disordered" evidence="8">
    <location>
        <begin position="1"/>
        <end position="35"/>
    </location>
</feature>
<comment type="function">
    <text evidence="7">Component of the 26S proteasome, a multiprotein complex involved in the ATP-dependent degradation of ubiquitinated proteins. This complex plays a key role in the maintenance of protein homeostasis by removing misfolded or damaged proteins, which could impair cellular functions, and by removing proteins whose functions are no longer required. Therefore, the proteasome participates in numerous cellular processes, including cell cycle progression, apoptosis, or DNA damage repair.</text>
</comment>
<comment type="subunit">
    <text evidence="6">Component of the 19S proteasome regulatory particle complex. The 26S proteasome consists of a 20S core particle (CP) and two 19S regulatory subunits (RP). The regulatory particle is made of a lid composed of 9 subunits, a base containing 6 ATPases and few additional components including PSMD2. Interacts with RPGRIP1L. Interacts with CRY1 in a KDM8-dependent manner. Interacts (via C-terminus) with phosphatase UBLCP1 (via ubiquitin-like domain); the interaction recruits UBLCP1 to the 19S regulatory particle where it dephosphorylates 19S subunit PSMC2/RPT1 which impairs PSMC2 ATPase activity and disrupts 26S proteasome assembly.</text>
</comment>
<dbReference type="Proteomes" id="UP000085678">
    <property type="component" value="Unplaced"/>
</dbReference>
<evidence type="ECO:0000256" key="6">
    <source>
        <dbReference type="ARBA" id="ARBA00046857"/>
    </source>
</evidence>
<name>A0A1S3IFI7_LINAN</name>
<evidence type="ECO:0000256" key="8">
    <source>
        <dbReference type="SAM" id="MobiDB-lite"/>
    </source>
</evidence>
<evidence type="ECO:0000256" key="4">
    <source>
        <dbReference type="ARBA" id="ARBA00022737"/>
    </source>
</evidence>
<dbReference type="PANTHER" id="PTHR10943">
    <property type="entry name" value="26S PROTEASOME NON-ATPASE REGULATORY SUBUNIT"/>
    <property type="match status" value="1"/>
</dbReference>
<evidence type="ECO:0000313" key="11">
    <source>
        <dbReference type="Proteomes" id="UP000085678"/>
    </source>
</evidence>
<dbReference type="PIRSF" id="PIRSF015965">
    <property type="entry name" value="26S_Psome_Rpn1"/>
    <property type="match status" value="1"/>
</dbReference>
<feature type="domain" description="RPN1 N-terminal" evidence="9">
    <location>
        <begin position="39"/>
        <end position="337"/>
    </location>
</feature>
<dbReference type="GO" id="GO:0043161">
    <property type="term" value="P:proteasome-mediated ubiquitin-dependent protein catabolic process"/>
    <property type="evidence" value="ECO:0007669"/>
    <property type="project" value="TreeGrafter"/>
</dbReference>
<dbReference type="FunCoup" id="A0A1S3IFI7">
    <property type="interactions" value="2866"/>
</dbReference>
<accession>A0A1S3IFI7</accession>
<evidence type="ECO:0000256" key="1">
    <source>
        <dbReference type="ARBA" id="ARBA00004031"/>
    </source>
</evidence>
<evidence type="ECO:0000256" key="3">
    <source>
        <dbReference type="ARBA" id="ARBA00014928"/>
    </source>
</evidence>
<reference evidence="12" key="1">
    <citation type="submission" date="2025-08" db="UniProtKB">
        <authorList>
            <consortium name="RefSeq"/>
        </authorList>
    </citation>
    <scope>IDENTIFICATION</scope>
    <source>
        <tissue evidence="12">Gonads</tissue>
    </source>
</reference>
<dbReference type="InterPro" id="IPR002015">
    <property type="entry name" value="Proteasome/cyclosome_rpt"/>
</dbReference>
<dbReference type="GO" id="GO:0008540">
    <property type="term" value="C:proteasome regulatory particle, base subcomplex"/>
    <property type="evidence" value="ECO:0007669"/>
    <property type="project" value="UniProtKB-UniRule"/>
</dbReference>